<protein>
    <submittedName>
        <fullName evidence="1">HAD family phosphatase</fullName>
    </submittedName>
</protein>
<keyword evidence="2" id="KW-1185">Reference proteome</keyword>
<dbReference type="CDD" id="cd02603">
    <property type="entry name" value="HAD_sEH-N_like"/>
    <property type="match status" value="1"/>
</dbReference>
<dbReference type="KEGG" id="sfol:H3H32_07075"/>
<dbReference type="SFLD" id="SFLDG01129">
    <property type="entry name" value="C1.5:_HAD__Beta-PGM__Phosphata"/>
    <property type="match status" value="1"/>
</dbReference>
<accession>A0A7G5H0P3</accession>
<evidence type="ECO:0000313" key="2">
    <source>
        <dbReference type="Proteomes" id="UP000515369"/>
    </source>
</evidence>
<sequence length="204" mass="23529">MAIKTIVFDFGGVLVDWNPRHLYRKLIPDEAQIDWFLDTICTNDWNLQQDKGRLFADATRERQEKFPEHKELIAHYYGRWEEMLGDSIPGSVAILKELKQAGYPLYGLTNWSAESFPVALQKFDFFSLFDGILVSGEEKLIKPDFAIFTLLLERYGLEAQTCVFIDDNLMNVEAARELGFQAIHFQSASLLRDQLVNWDVLADS</sequence>
<name>A0A7G5H0P3_9BACT</name>
<proteinExistence type="predicted"/>
<dbReference type="InterPro" id="IPR036412">
    <property type="entry name" value="HAD-like_sf"/>
</dbReference>
<dbReference type="Proteomes" id="UP000515369">
    <property type="component" value="Chromosome"/>
</dbReference>
<dbReference type="InterPro" id="IPR023198">
    <property type="entry name" value="PGP-like_dom2"/>
</dbReference>
<dbReference type="Gene3D" id="3.40.50.1000">
    <property type="entry name" value="HAD superfamily/HAD-like"/>
    <property type="match status" value="1"/>
</dbReference>
<dbReference type="InterPro" id="IPR006439">
    <property type="entry name" value="HAD-SF_hydro_IA"/>
</dbReference>
<dbReference type="NCBIfam" id="TIGR01509">
    <property type="entry name" value="HAD-SF-IA-v3"/>
    <property type="match status" value="1"/>
</dbReference>
<reference evidence="1 2" key="1">
    <citation type="submission" date="2020-07" db="EMBL/GenBank/DDBJ databases">
        <title>Spirosoma foliorum sp. nov., isolated from the leaves on the Nejang mountain Korea, Republic of.</title>
        <authorList>
            <person name="Ho H."/>
            <person name="Lee Y.-J."/>
            <person name="Nurcahyanto D.-A."/>
            <person name="Kim S.-G."/>
        </authorList>
    </citation>
    <scope>NUCLEOTIDE SEQUENCE [LARGE SCALE GENOMIC DNA]</scope>
    <source>
        <strain evidence="1 2">PL0136</strain>
    </source>
</reference>
<dbReference type="EMBL" id="CP059732">
    <property type="protein sequence ID" value="QMW04685.1"/>
    <property type="molecule type" value="Genomic_DNA"/>
</dbReference>
<dbReference type="InterPro" id="IPR023214">
    <property type="entry name" value="HAD_sf"/>
</dbReference>
<dbReference type="RefSeq" id="WP_182462038.1">
    <property type="nucleotide sequence ID" value="NZ_CP059732.1"/>
</dbReference>
<dbReference type="PANTHER" id="PTHR43611:SF3">
    <property type="entry name" value="FLAVIN MONONUCLEOTIDE HYDROLASE 1, CHLOROPLATIC"/>
    <property type="match status" value="1"/>
</dbReference>
<evidence type="ECO:0000313" key="1">
    <source>
        <dbReference type="EMBL" id="QMW04685.1"/>
    </source>
</evidence>
<gene>
    <name evidence="1" type="ORF">H3H32_07075</name>
</gene>
<dbReference type="PANTHER" id="PTHR43611">
    <property type="entry name" value="ALPHA-D-GLUCOSE 1-PHOSPHATE PHOSPHATASE"/>
    <property type="match status" value="1"/>
</dbReference>
<organism evidence="1 2">
    <name type="scientific">Spirosoma foliorum</name>
    <dbReference type="NCBI Taxonomy" id="2710596"/>
    <lineage>
        <taxon>Bacteria</taxon>
        <taxon>Pseudomonadati</taxon>
        <taxon>Bacteroidota</taxon>
        <taxon>Cytophagia</taxon>
        <taxon>Cytophagales</taxon>
        <taxon>Cytophagaceae</taxon>
        <taxon>Spirosoma</taxon>
    </lineage>
</organism>
<dbReference type="AlphaFoldDB" id="A0A7G5H0P3"/>
<dbReference type="Gene3D" id="1.10.150.240">
    <property type="entry name" value="Putative phosphatase, domain 2"/>
    <property type="match status" value="1"/>
</dbReference>
<dbReference type="Pfam" id="PF00702">
    <property type="entry name" value="Hydrolase"/>
    <property type="match status" value="1"/>
</dbReference>
<dbReference type="SUPFAM" id="SSF56784">
    <property type="entry name" value="HAD-like"/>
    <property type="match status" value="1"/>
</dbReference>
<dbReference type="SFLD" id="SFLDS00003">
    <property type="entry name" value="Haloacid_Dehalogenase"/>
    <property type="match status" value="1"/>
</dbReference>
<dbReference type="PRINTS" id="PR00413">
    <property type="entry name" value="HADHALOGNASE"/>
</dbReference>